<evidence type="ECO:0000256" key="8">
    <source>
        <dbReference type="RuleBase" id="RU363032"/>
    </source>
</evidence>
<feature type="transmembrane region" description="Helical" evidence="8">
    <location>
        <begin position="288"/>
        <end position="306"/>
    </location>
</feature>
<dbReference type="Pfam" id="PF00528">
    <property type="entry name" value="BPD_transp_1"/>
    <property type="match status" value="1"/>
</dbReference>
<feature type="transmembrane region" description="Helical" evidence="8">
    <location>
        <begin position="135"/>
        <end position="155"/>
    </location>
</feature>
<keyword evidence="5" id="KW-0029">Amino-acid transport</keyword>
<dbReference type="OrthoDB" id="92598at2"/>
<evidence type="ECO:0000256" key="1">
    <source>
        <dbReference type="ARBA" id="ARBA00004651"/>
    </source>
</evidence>
<evidence type="ECO:0000256" key="4">
    <source>
        <dbReference type="ARBA" id="ARBA00022692"/>
    </source>
</evidence>
<reference evidence="11 12" key="1">
    <citation type="submission" date="2018-10" db="EMBL/GenBank/DDBJ databases">
        <title>Genomic Encyclopedia of Type Strains, Phase IV (KMG-IV): sequencing the most valuable type-strain genomes for metagenomic binning, comparative biology and taxonomic classification.</title>
        <authorList>
            <person name="Goeker M."/>
        </authorList>
    </citation>
    <scope>NUCLEOTIDE SEQUENCE [LARGE SCALE GENOMIC DNA]</scope>
    <source>
        <strain evidence="11 12">DSM 25586</strain>
    </source>
</reference>
<feature type="transmembrane region" description="Helical" evidence="8">
    <location>
        <begin position="84"/>
        <end position="103"/>
    </location>
</feature>
<evidence type="ECO:0000256" key="9">
    <source>
        <dbReference type="SAM" id="MobiDB-lite"/>
    </source>
</evidence>
<dbReference type="Gene3D" id="1.10.3720.10">
    <property type="entry name" value="MetI-like"/>
    <property type="match status" value="1"/>
</dbReference>
<dbReference type="Proteomes" id="UP000276055">
    <property type="component" value="Unassembled WGS sequence"/>
</dbReference>
<evidence type="ECO:0000259" key="10">
    <source>
        <dbReference type="PROSITE" id="PS50928"/>
    </source>
</evidence>
<dbReference type="NCBIfam" id="TIGR01726">
    <property type="entry name" value="HEQRo_perm_3TM"/>
    <property type="match status" value="1"/>
</dbReference>
<comment type="caution">
    <text evidence="11">The sequence shown here is derived from an EMBL/GenBank/DDBJ whole genome shotgun (WGS) entry which is preliminary data.</text>
</comment>
<keyword evidence="6 8" id="KW-1133">Transmembrane helix</keyword>
<dbReference type="InterPro" id="IPR043429">
    <property type="entry name" value="ArtM/GltK/GlnP/TcyL/YhdX-like"/>
</dbReference>
<dbReference type="PANTHER" id="PTHR30614:SF0">
    <property type="entry name" value="L-CYSTINE TRANSPORT SYSTEM PERMEASE PROTEIN TCYL"/>
    <property type="match status" value="1"/>
</dbReference>
<feature type="transmembrane region" description="Helical" evidence="8">
    <location>
        <begin position="312"/>
        <end position="337"/>
    </location>
</feature>
<name>A0A495ET96_9MICC</name>
<comment type="subcellular location">
    <subcellularLocation>
        <location evidence="1 8">Cell membrane</location>
        <topology evidence="1 8">Multi-pass membrane protein</topology>
    </subcellularLocation>
</comment>
<dbReference type="EMBL" id="RBIR01000003">
    <property type="protein sequence ID" value="RKR20002.1"/>
    <property type="molecule type" value="Genomic_DNA"/>
</dbReference>
<evidence type="ECO:0000256" key="3">
    <source>
        <dbReference type="ARBA" id="ARBA00022475"/>
    </source>
</evidence>
<dbReference type="GO" id="GO:0006865">
    <property type="term" value="P:amino acid transport"/>
    <property type="evidence" value="ECO:0007669"/>
    <property type="project" value="UniProtKB-KW"/>
</dbReference>
<feature type="region of interest" description="Disordered" evidence="9">
    <location>
        <begin position="1"/>
        <end position="65"/>
    </location>
</feature>
<keyword evidence="7 8" id="KW-0472">Membrane</keyword>
<dbReference type="GO" id="GO:0043190">
    <property type="term" value="C:ATP-binding cassette (ABC) transporter complex"/>
    <property type="evidence" value="ECO:0007669"/>
    <property type="project" value="InterPro"/>
</dbReference>
<dbReference type="GO" id="GO:0022857">
    <property type="term" value="F:transmembrane transporter activity"/>
    <property type="evidence" value="ECO:0007669"/>
    <property type="project" value="InterPro"/>
</dbReference>
<keyword evidence="3" id="KW-1003">Cell membrane</keyword>
<dbReference type="PROSITE" id="PS50928">
    <property type="entry name" value="ABC_TM1"/>
    <property type="match status" value="1"/>
</dbReference>
<dbReference type="RefSeq" id="WP_120952594.1">
    <property type="nucleotide sequence ID" value="NZ_RBIR01000003.1"/>
</dbReference>
<dbReference type="PANTHER" id="PTHR30614">
    <property type="entry name" value="MEMBRANE COMPONENT OF AMINO ACID ABC TRANSPORTER"/>
    <property type="match status" value="1"/>
</dbReference>
<evidence type="ECO:0000256" key="6">
    <source>
        <dbReference type="ARBA" id="ARBA00022989"/>
    </source>
</evidence>
<feature type="domain" description="ABC transmembrane type-1" evidence="10">
    <location>
        <begin position="127"/>
        <end position="334"/>
    </location>
</feature>
<feature type="compositionally biased region" description="Low complexity" evidence="9">
    <location>
        <begin position="16"/>
        <end position="65"/>
    </location>
</feature>
<evidence type="ECO:0000256" key="7">
    <source>
        <dbReference type="ARBA" id="ARBA00023136"/>
    </source>
</evidence>
<dbReference type="InterPro" id="IPR035906">
    <property type="entry name" value="MetI-like_sf"/>
</dbReference>
<dbReference type="CDD" id="cd06261">
    <property type="entry name" value="TM_PBP2"/>
    <property type="match status" value="1"/>
</dbReference>
<keyword evidence="2 8" id="KW-0813">Transport</keyword>
<dbReference type="InterPro" id="IPR010065">
    <property type="entry name" value="AA_ABC_transptr_permease_3TM"/>
</dbReference>
<accession>A0A495ET96</accession>
<dbReference type="SUPFAM" id="SSF161098">
    <property type="entry name" value="MetI-like"/>
    <property type="match status" value="1"/>
</dbReference>
<protein>
    <submittedName>
        <fullName evidence="11">Amino acid ABC transporter membrane protein (PAAT family)</fullName>
    </submittedName>
</protein>
<organism evidence="11 12">
    <name type="scientific">Arthrobacter oryzae</name>
    <dbReference type="NCBI Taxonomy" id="409290"/>
    <lineage>
        <taxon>Bacteria</taxon>
        <taxon>Bacillati</taxon>
        <taxon>Actinomycetota</taxon>
        <taxon>Actinomycetes</taxon>
        <taxon>Micrococcales</taxon>
        <taxon>Micrococcaceae</taxon>
        <taxon>Arthrobacter</taxon>
    </lineage>
</organism>
<feature type="transmembrane region" description="Helical" evidence="8">
    <location>
        <begin position="161"/>
        <end position="183"/>
    </location>
</feature>
<keyword evidence="4 8" id="KW-0812">Transmembrane</keyword>
<evidence type="ECO:0000256" key="2">
    <source>
        <dbReference type="ARBA" id="ARBA00022448"/>
    </source>
</evidence>
<dbReference type="AlphaFoldDB" id="A0A495ET96"/>
<proteinExistence type="inferred from homology"/>
<evidence type="ECO:0000313" key="11">
    <source>
        <dbReference type="EMBL" id="RKR20002.1"/>
    </source>
</evidence>
<evidence type="ECO:0000313" key="12">
    <source>
        <dbReference type="Proteomes" id="UP000276055"/>
    </source>
</evidence>
<dbReference type="InterPro" id="IPR000515">
    <property type="entry name" value="MetI-like"/>
</dbReference>
<gene>
    <name evidence="11" type="ORF">C8D78_1814</name>
</gene>
<sequence length="378" mass="40320">MSSTATPVAHSAPEPASAGTESAPGTTTSGTAVAAVPGTDVPAPGAGPGTAAPAATGAAGAAPAGRRGATDYADYRLVPARHPWRWVGTAVVGLGVAGIAWSLATNPRWEWGVVAQWFTAQSIVNGLLETLKLTAISGALGFILGFVLALMRLSASPLLVSVSWTFSWIFRSTPLLVQMLLWYNLGYLYEKISLGIPFTDVRFFEAQTTTLISQFAAAVLGLTLNQAAYSAEIIRGGILSVDQGQLEAAAALGIPAWRRSTRIVLPQAMRAILPTAFNEVIGLVKGTSIVYVLAYSELFYTVQVIYNRTQQVLPLLLVATLWYVVITSVLSVFQYYIERHYSKGAVRTVPLTPLQKARKFLATHAPATRETAQERGTR</sequence>
<evidence type="ECO:0000256" key="5">
    <source>
        <dbReference type="ARBA" id="ARBA00022970"/>
    </source>
</evidence>
<comment type="similarity">
    <text evidence="8">Belongs to the binding-protein-dependent transport system permease family.</text>
</comment>